<dbReference type="InterPro" id="IPR003661">
    <property type="entry name" value="HisK_dim/P_dom"/>
</dbReference>
<evidence type="ECO:0000256" key="4">
    <source>
        <dbReference type="ARBA" id="ARBA00022679"/>
    </source>
</evidence>
<dbReference type="GO" id="GO:0016301">
    <property type="term" value="F:kinase activity"/>
    <property type="evidence" value="ECO:0007669"/>
    <property type="project" value="UniProtKB-KW"/>
</dbReference>
<accession>A0ABV6CSG8</accession>
<dbReference type="InterPro" id="IPR005467">
    <property type="entry name" value="His_kinase_dom"/>
</dbReference>
<dbReference type="InterPro" id="IPR036890">
    <property type="entry name" value="HATPase_C_sf"/>
</dbReference>
<evidence type="ECO:0000256" key="3">
    <source>
        <dbReference type="ARBA" id="ARBA00022553"/>
    </source>
</evidence>
<comment type="catalytic activity">
    <reaction evidence="1">
        <text>ATP + protein L-histidine = ADP + protein N-phospho-L-histidine.</text>
        <dbReference type="EC" id="2.7.13.3"/>
    </reaction>
</comment>
<dbReference type="Gene3D" id="1.10.287.130">
    <property type="match status" value="1"/>
</dbReference>
<dbReference type="Proteomes" id="UP001589795">
    <property type="component" value="Unassembled WGS sequence"/>
</dbReference>
<evidence type="ECO:0000313" key="9">
    <source>
        <dbReference type="Proteomes" id="UP001589795"/>
    </source>
</evidence>
<evidence type="ECO:0000256" key="6">
    <source>
        <dbReference type="ARBA" id="ARBA00023012"/>
    </source>
</evidence>
<dbReference type="InterPro" id="IPR050351">
    <property type="entry name" value="BphY/WalK/GraS-like"/>
</dbReference>
<dbReference type="InterPro" id="IPR003594">
    <property type="entry name" value="HATPase_dom"/>
</dbReference>
<comment type="caution">
    <text evidence="8">The sequence shown here is derived from an EMBL/GenBank/DDBJ whole genome shotgun (WGS) entry which is preliminary data.</text>
</comment>
<dbReference type="PROSITE" id="PS50109">
    <property type="entry name" value="HIS_KIN"/>
    <property type="match status" value="1"/>
</dbReference>
<dbReference type="PANTHER" id="PTHR45453">
    <property type="entry name" value="PHOSPHATE REGULON SENSOR PROTEIN PHOR"/>
    <property type="match status" value="1"/>
</dbReference>
<reference evidence="8 9" key="1">
    <citation type="submission" date="2024-09" db="EMBL/GenBank/DDBJ databases">
        <authorList>
            <person name="Sun Q."/>
            <person name="Mori K."/>
        </authorList>
    </citation>
    <scope>NUCLEOTIDE SEQUENCE [LARGE SCALE GENOMIC DNA]</scope>
    <source>
        <strain evidence="8 9">CCM 7904</strain>
    </source>
</reference>
<gene>
    <name evidence="8" type="ORF">ACFFIZ_18230</name>
</gene>
<sequence>MPHASARALSRRALPVRDNARRVSGFLDGVPLPMLAVDRQARVVAANPPAMSLLGTDILNRPFVTVLRHPSIVQAVDWVLDPAGTPAPAADPELPAPSEHAATLRAQFAIEGRDILAEVTVAPLPAPLGRGATVALVDRSVAEEGEMMRRDFVANVSHELKTPLTAMIGFIETLRGPARDDTRARDRFLDIMEREAGRMNRLISDLLSLSRVQAEERRRPSGEVDLPGLLNSVLATLAPRAEAAGVVVRTEGLGQPVRLPGDADQLTQVFQNLVENALKYGGSGGSLRVALARVPHEPVLRGPGWAVTIEDRGEGIEEQHLPRLTERFYRVDPHRSREQGGTGLGLAIVKHILNRHRGRLRIESRRGEGSRFTVILPERLTRG</sequence>
<dbReference type="EMBL" id="JBHLWQ010000175">
    <property type="protein sequence ID" value="MFC0202191.1"/>
    <property type="molecule type" value="Genomic_DNA"/>
</dbReference>
<evidence type="ECO:0000256" key="1">
    <source>
        <dbReference type="ARBA" id="ARBA00000085"/>
    </source>
</evidence>
<dbReference type="Pfam" id="PF00512">
    <property type="entry name" value="HisKA"/>
    <property type="match status" value="1"/>
</dbReference>
<name>A0ABV6CSG8_9RHOB</name>
<evidence type="ECO:0000313" key="8">
    <source>
        <dbReference type="EMBL" id="MFC0202191.1"/>
    </source>
</evidence>
<dbReference type="InterPro" id="IPR036097">
    <property type="entry name" value="HisK_dim/P_sf"/>
</dbReference>
<keyword evidence="9" id="KW-1185">Reference proteome</keyword>
<evidence type="ECO:0000259" key="7">
    <source>
        <dbReference type="PROSITE" id="PS50109"/>
    </source>
</evidence>
<dbReference type="SUPFAM" id="SSF47384">
    <property type="entry name" value="Homodimeric domain of signal transducing histidine kinase"/>
    <property type="match status" value="1"/>
</dbReference>
<dbReference type="PRINTS" id="PR00344">
    <property type="entry name" value="BCTRLSENSOR"/>
</dbReference>
<dbReference type="Gene3D" id="3.30.565.10">
    <property type="entry name" value="Histidine kinase-like ATPase, C-terminal domain"/>
    <property type="match status" value="1"/>
</dbReference>
<feature type="domain" description="Histidine kinase" evidence="7">
    <location>
        <begin position="155"/>
        <end position="380"/>
    </location>
</feature>
<keyword evidence="4" id="KW-0808">Transferase</keyword>
<dbReference type="SMART" id="SM00388">
    <property type="entry name" value="HisKA"/>
    <property type="match status" value="1"/>
</dbReference>
<dbReference type="RefSeq" id="WP_265507401.1">
    <property type="nucleotide sequence ID" value="NZ_JAOTBE010000031.1"/>
</dbReference>
<keyword evidence="6" id="KW-0902">Two-component regulatory system</keyword>
<keyword evidence="5 8" id="KW-0418">Kinase</keyword>
<dbReference type="PANTHER" id="PTHR45453:SF1">
    <property type="entry name" value="PHOSPHATE REGULON SENSOR PROTEIN PHOR"/>
    <property type="match status" value="1"/>
</dbReference>
<dbReference type="SUPFAM" id="SSF55874">
    <property type="entry name" value="ATPase domain of HSP90 chaperone/DNA topoisomerase II/histidine kinase"/>
    <property type="match status" value="1"/>
</dbReference>
<protein>
    <recommendedName>
        <fullName evidence="2">histidine kinase</fullName>
        <ecNumber evidence="2">2.7.13.3</ecNumber>
    </recommendedName>
</protein>
<dbReference type="InterPro" id="IPR004358">
    <property type="entry name" value="Sig_transdc_His_kin-like_C"/>
</dbReference>
<evidence type="ECO:0000256" key="5">
    <source>
        <dbReference type="ARBA" id="ARBA00022777"/>
    </source>
</evidence>
<organism evidence="8 9">
    <name type="scientific">Paracoccus rhizosphaerae</name>
    <dbReference type="NCBI Taxonomy" id="1133347"/>
    <lineage>
        <taxon>Bacteria</taxon>
        <taxon>Pseudomonadati</taxon>
        <taxon>Pseudomonadota</taxon>
        <taxon>Alphaproteobacteria</taxon>
        <taxon>Rhodobacterales</taxon>
        <taxon>Paracoccaceae</taxon>
        <taxon>Paracoccus</taxon>
    </lineage>
</organism>
<dbReference type="CDD" id="cd00082">
    <property type="entry name" value="HisKA"/>
    <property type="match status" value="1"/>
</dbReference>
<dbReference type="Pfam" id="PF02518">
    <property type="entry name" value="HATPase_c"/>
    <property type="match status" value="1"/>
</dbReference>
<proteinExistence type="predicted"/>
<evidence type="ECO:0000256" key="2">
    <source>
        <dbReference type="ARBA" id="ARBA00012438"/>
    </source>
</evidence>
<keyword evidence="3" id="KW-0597">Phosphoprotein</keyword>
<dbReference type="EC" id="2.7.13.3" evidence="2"/>
<dbReference type="SMART" id="SM00387">
    <property type="entry name" value="HATPase_c"/>
    <property type="match status" value="1"/>
</dbReference>